<sequence length="108" mass="11842">MADVHKVNGLCPGGPVNGQMLGGRPAGVSHVSSAEGVWKVTTIKRSTEDASVLVCNQIWDHFIIPGAALLGVTRDNWEALRDLRCRCEQYRQPTGSEEYDDEDDDDDV</sequence>
<protein>
    <submittedName>
        <fullName evidence="1">Uncharacterized protein</fullName>
    </submittedName>
</protein>
<accession>A0A9N7UXY8</accession>
<evidence type="ECO:0000313" key="1">
    <source>
        <dbReference type="EMBL" id="CAB1439130.1"/>
    </source>
</evidence>
<dbReference type="Proteomes" id="UP001153269">
    <property type="component" value="Unassembled WGS sequence"/>
</dbReference>
<reference evidence="1" key="1">
    <citation type="submission" date="2020-03" db="EMBL/GenBank/DDBJ databases">
        <authorList>
            <person name="Weist P."/>
        </authorList>
    </citation>
    <scope>NUCLEOTIDE SEQUENCE</scope>
</reference>
<name>A0A9N7UXY8_PLEPL</name>
<gene>
    <name evidence="1" type="ORF">PLEPLA_LOCUS26960</name>
</gene>
<dbReference type="EMBL" id="CADEAL010002236">
    <property type="protein sequence ID" value="CAB1439130.1"/>
    <property type="molecule type" value="Genomic_DNA"/>
</dbReference>
<proteinExistence type="predicted"/>
<evidence type="ECO:0000313" key="2">
    <source>
        <dbReference type="Proteomes" id="UP001153269"/>
    </source>
</evidence>
<comment type="caution">
    <text evidence="1">The sequence shown here is derived from an EMBL/GenBank/DDBJ whole genome shotgun (WGS) entry which is preliminary data.</text>
</comment>
<keyword evidence="2" id="KW-1185">Reference proteome</keyword>
<organism evidence="1 2">
    <name type="scientific">Pleuronectes platessa</name>
    <name type="common">European plaice</name>
    <dbReference type="NCBI Taxonomy" id="8262"/>
    <lineage>
        <taxon>Eukaryota</taxon>
        <taxon>Metazoa</taxon>
        <taxon>Chordata</taxon>
        <taxon>Craniata</taxon>
        <taxon>Vertebrata</taxon>
        <taxon>Euteleostomi</taxon>
        <taxon>Actinopterygii</taxon>
        <taxon>Neopterygii</taxon>
        <taxon>Teleostei</taxon>
        <taxon>Neoteleostei</taxon>
        <taxon>Acanthomorphata</taxon>
        <taxon>Carangaria</taxon>
        <taxon>Pleuronectiformes</taxon>
        <taxon>Pleuronectoidei</taxon>
        <taxon>Pleuronectidae</taxon>
        <taxon>Pleuronectes</taxon>
    </lineage>
</organism>
<dbReference type="AlphaFoldDB" id="A0A9N7UXY8"/>